<evidence type="ECO:0000256" key="7">
    <source>
        <dbReference type="ARBA" id="ARBA00022679"/>
    </source>
</evidence>
<comment type="caution">
    <text evidence="16">The sequence shown here is derived from an EMBL/GenBank/DDBJ whole genome shotgun (WGS) entry which is preliminary data.</text>
</comment>
<evidence type="ECO:0000259" key="14">
    <source>
        <dbReference type="Pfam" id="PF12249"/>
    </source>
</evidence>
<feature type="transmembrane region" description="Helical" evidence="13">
    <location>
        <begin position="269"/>
        <end position="289"/>
    </location>
</feature>
<evidence type="ECO:0000256" key="12">
    <source>
        <dbReference type="ARBA" id="ARBA00034030"/>
    </source>
</evidence>
<dbReference type="GO" id="GO:0044038">
    <property type="term" value="P:cell wall macromolecule biosynthetic process"/>
    <property type="evidence" value="ECO:0007669"/>
    <property type="project" value="InterPro"/>
</dbReference>
<evidence type="ECO:0000256" key="1">
    <source>
        <dbReference type="ARBA" id="ARBA00004651"/>
    </source>
</evidence>
<comment type="catalytic activity">
    <reaction evidence="12">
        <text>Adds an alpha-D-arabinofuranosyl group from trans,octacis-decaprenylphospho-beta-D-arabinofuranose at the 5-O-position of the eighth, tenth and twelfth galactofuranose unit of the galactofuranan chain of [beta-D-galactofuranosyl-(1-&gt;5)-beta-D-galactofuranosyl-(1-&gt;6)]14-beta-D-galactofuranosyl-(1-&gt;5)-beta-D-galactofuranosyl-(1-&gt;4)-alpha-L-rhamnopyranosyl-(1-&gt;3)-N-acetyl-alpha-D-glucosaminyl-diphospho-trans,octacis-decaprenol.</text>
        <dbReference type="EC" id="2.4.2.46"/>
    </reaction>
</comment>
<evidence type="ECO:0000256" key="10">
    <source>
        <dbReference type="ARBA" id="ARBA00023136"/>
    </source>
</evidence>
<evidence type="ECO:0000256" key="8">
    <source>
        <dbReference type="ARBA" id="ARBA00022692"/>
    </source>
</evidence>
<dbReference type="Pfam" id="PF12250">
    <property type="entry name" value="AftA_N"/>
    <property type="match status" value="1"/>
</dbReference>
<feature type="transmembrane region" description="Helical" evidence="13">
    <location>
        <begin position="41"/>
        <end position="61"/>
    </location>
</feature>
<evidence type="ECO:0000256" key="2">
    <source>
        <dbReference type="ARBA" id="ARBA00004776"/>
    </source>
</evidence>
<accession>A0A660CGZ6</accession>
<protein>
    <recommendedName>
        <fullName evidence="5">Galactan 5-O-arabinofuranosyltransferase</fullName>
        <ecNumber evidence="4">2.4.2.46</ecNumber>
    </recommendedName>
    <alternativeName>
        <fullName evidence="11">Arabinofuranosyltransferase AftA</fullName>
    </alternativeName>
</protein>
<dbReference type="EMBL" id="VLJV01000001">
    <property type="protein sequence ID" value="TWH22616.1"/>
    <property type="molecule type" value="Genomic_DNA"/>
</dbReference>
<gene>
    <name evidence="16" type="ORF">JD82_04505</name>
</gene>
<feature type="transmembrane region" description="Helical" evidence="13">
    <location>
        <begin position="68"/>
        <end position="88"/>
    </location>
</feature>
<comment type="subcellular location">
    <subcellularLocation>
        <location evidence="1">Cell membrane</location>
        <topology evidence="1">Multi-pass membrane protein</topology>
    </subcellularLocation>
</comment>
<evidence type="ECO:0000256" key="4">
    <source>
        <dbReference type="ARBA" id="ARBA00012037"/>
    </source>
</evidence>
<keyword evidence="8 13" id="KW-0812">Transmembrane</keyword>
<comment type="pathway">
    <text evidence="2">Cell wall biogenesis; cell wall polysaccharide biosynthesis.</text>
</comment>
<evidence type="ECO:0000313" key="16">
    <source>
        <dbReference type="EMBL" id="TWH22616.1"/>
    </source>
</evidence>
<dbReference type="UniPathway" id="UPA00963"/>
<feature type="transmembrane region" description="Helical" evidence="13">
    <location>
        <begin position="231"/>
        <end position="257"/>
    </location>
</feature>
<dbReference type="Proteomes" id="UP000317303">
    <property type="component" value="Unassembled WGS sequence"/>
</dbReference>
<feature type="transmembrane region" description="Helical" evidence="13">
    <location>
        <begin position="324"/>
        <end position="341"/>
    </location>
</feature>
<feature type="transmembrane region" description="Helical" evidence="13">
    <location>
        <begin position="384"/>
        <end position="405"/>
    </location>
</feature>
<dbReference type="GO" id="GO:0005886">
    <property type="term" value="C:plasma membrane"/>
    <property type="evidence" value="ECO:0007669"/>
    <property type="project" value="UniProtKB-SubCell"/>
</dbReference>
<evidence type="ECO:0000259" key="15">
    <source>
        <dbReference type="Pfam" id="PF12250"/>
    </source>
</evidence>
<evidence type="ECO:0000256" key="3">
    <source>
        <dbReference type="ARBA" id="ARBA00009655"/>
    </source>
</evidence>
<dbReference type="AlphaFoldDB" id="A0A660CGZ6"/>
<feature type="domain" description="Arabinofuranosyltransferase AftA N-terminal" evidence="15">
    <location>
        <begin position="24"/>
        <end position="426"/>
    </location>
</feature>
<feature type="transmembrane region" description="Helical" evidence="13">
    <location>
        <begin position="153"/>
        <end position="173"/>
    </location>
</feature>
<feature type="transmembrane region" description="Helical" evidence="13">
    <location>
        <begin position="346"/>
        <end position="364"/>
    </location>
</feature>
<organism evidence="16 17">
    <name type="scientific">Prauserella rugosa</name>
    <dbReference type="NCBI Taxonomy" id="43354"/>
    <lineage>
        <taxon>Bacteria</taxon>
        <taxon>Bacillati</taxon>
        <taxon>Actinomycetota</taxon>
        <taxon>Actinomycetes</taxon>
        <taxon>Pseudonocardiales</taxon>
        <taxon>Pseudonocardiaceae</taxon>
        <taxon>Prauserella</taxon>
    </lineage>
</organism>
<evidence type="ECO:0000313" key="17">
    <source>
        <dbReference type="Proteomes" id="UP000317303"/>
    </source>
</evidence>
<keyword evidence="10 13" id="KW-0472">Membrane</keyword>
<evidence type="ECO:0000256" key="5">
    <source>
        <dbReference type="ARBA" id="ARBA00020482"/>
    </source>
</evidence>
<dbReference type="InterPro" id="IPR020963">
    <property type="entry name" value="ArabinofuranosylTrfase_AftA_N"/>
</dbReference>
<name>A0A660CGZ6_9PSEU</name>
<evidence type="ECO:0000256" key="11">
    <source>
        <dbReference type="ARBA" id="ARBA00033184"/>
    </source>
</evidence>
<dbReference type="GO" id="GO:0016757">
    <property type="term" value="F:glycosyltransferase activity"/>
    <property type="evidence" value="ECO:0007669"/>
    <property type="project" value="InterPro"/>
</dbReference>
<evidence type="ECO:0000256" key="9">
    <source>
        <dbReference type="ARBA" id="ARBA00022989"/>
    </source>
</evidence>
<dbReference type="Pfam" id="PF12249">
    <property type="entry name" value="AftA_C"/>
    <property type="match status" value="1"/>
</dbReference>
<proteinExistence type="inferred from homology"/>
<comment type="similarity">
    <text evidence="3">Belongs to the glycosyltransferase 85 family.</text>
</comment>
<dbReference type="GO" id="GO:0045227">
    <property type="term" value="P:capsule polysaccharide biosynthetic process"/>
    <property type="evidence" value="ECO:0007669"/>
    <property type="project" value="UniProtKB-UniPathway"/>
</dbReference>
<reference evidence="16 17" key="1">
    <citation type="submission" date="2019-07" db="EMBL/GenBank/DDBJ databases">
        <title>R&amp;d 2014.</title>
        <authorList>
            <person name="Klenk H.-P."/>
        </authorList>
    </citation>
    <scope>NUCLEOTIDE SEQUENCE [LARGE SCALE GENOMIC DNA]</scope>
    <source>
        <strain evidence="16 17">DSM 43194</strain>
    </source>
</reference>
<feature type="transmembrane region" description="Helical" evidence="13">
    <location>
        <begin position="12"/>
        <end position="29"/>
    </location>
</feature>
<feature type="domain" description="Arabinofuranosyltransferase AftA C-terminal" evidence="14">
    <location>
        <begin position="494"/>
        <end position="577"/>
    </location>
</feature>
<keyword evidence="7 16" id="KW-0808">Transferase</keyword>
<evidence type="ECO:0000256" key="13">
    <source>
        <dbReference type="SAM" id="Phobius"/>
    </source>
</evidence>
<feature type="transmembrane region" description="Helical" evidence="13">
    <location>
        <begin position="202"/>
        <end position="219"/>
    </location>
</feature>
<keyword evidence="17" id="KW-1185">Reference proteome</keyword>
<keyword evidence="6" id="KW-1003">Cell membrane</keyword>
<dbReference type="InterPro" id="IPR020959">
    <property type="entry name" value="ArabinofuranosylTrfase_AftA_C"/>
</dbReference>
<sequence>MRRALRRIGPSTTAVACYLVAMTVSWLVIDAADVDPLSLRGSVAPIAAGAVGAVVAIALAARFVSDRVAGAVAGLYSGWIGMILMTALNGTSFGHNELHDWDTIRMSALANRLTTTWGSTDAFLPDLPSEYPVLYPWLVARASELLDRPTWTLVGHMEVLFISASALVAFLLWRRLTTAPVALAMAAVAPIVFTHGHKSYEILTLAVLVPWALATFAGLSRREGGLHWLPAGIIGGLFACTYTGYLMFGAIGGLAIIAARMLRPNRGPYLLHLLGVLVTSVVVSSWYVLPLLWAWLTKPREVVADTYPNIAISDDPVPLPFLEATPIGALALAGLIGLFWYRRRQWWAQPMLLLVGGIYLYWAIHMLSLTGSGHSGFLVKTPRIITMVLVTAGILAVARAGRSLLRRFELTPPRGVGVAALAVLLVSSGLVAWNTWMPGEPKGFTDALPEVPEAAVEPNPALRAHMEPGPDGEPSEFIPPEMAAPEMPANRIAAEVERRLGPDAMPMSLSTDMRLYVYERWWAYLQRGHYSANSLMRYDERSDELARLAEIDDPERFAQASANTRFGGIDVFVLRRTGATWYFDDRVEFNPDSFRGPAFDVVDDLPSGLVLAVRTS</sequence>
<keyword evidence="9 13" id="KW-1133">Transmembrane helix</keyword>
<dbReference type="EC" id="2.4.2.46" evidence="4"/>
<evidence type="ECO:0000256" key="6">
    <source>
        <dbReference type="ARBA" id="ARBA00022475"/>
    </source>
</evidence>
<feature type="transmembrane region" description="Helical" evidence="13">
    <location>
        <begin position="417"/>
        <end position="436"/>
    </location>
</feature>